<name>A0ABQ7G4Z9_DUNSA</name>
<sequence length="167" mass="18620">MVSRQHNDLVHVHPSACLRSYAAYQHDTKRALQGLLLPLALMSLGYGWLWYMHSIIPVWQQLICWLTIGTGYAGLFNLAHECARGSFLPNNPSCQVSKHRLCLGQECLHGSILPNKHKEEDGFAWPMSVLAAAFKQPLLPHEKPLVVSCPRVCACGQPSSKHFPAAR</sequence>
<protein>
    <submittedName>
        <fullName evidence="2">Uncharacterized protein</fullName>
    </submittedName>
</protein>
<feature type="transmembrane region" description="Helical" evidence="1">
    <location>
        <begin position="58"/>
        <end position="79"/>
    </location>
</feature>
<dbReference type="EMBL" id="MU070127">
    <property type="protein sequence ID" value="KAF5829680.1"/>
    <property type="molecule type" value="Genomic_DNA"/>
</dbReference>
<accession>A0ABQ7G4Z9</accession>
<comment type="caution">
    <text evidence="2">The sequence shown here is derived from an EMBL/GenBank/DDBJ whole genome shotgun (WGS) entry which is preliminary data.</text>
</comment>
<evidence type="ECO:0000256" key="1">
    <source>
        <dbReference type="SAM" id="Phobius"/>
    </source>
</evidence>
<evidence type="ECO:0000313" key="3">
    <source>
        <dbReference type="Proteomes" id="UP000815325"/>
    </source>
</evidence>
<evidence type="ECO:0000313" key="2">
    <source>
        <dbReference type="EMBL" id="KAF5829680.1"/>
    </source>
</evidence>
<reference evidence="2" key="1">
    <citation type="submission" date="2017-08" db="EMBL/GenBank/DDBJ databases">
        <authorList>
            <person name="Polle J.E."/>
            <person name="Barry K."/>
            <person name="Cushman J."/>
            <person name="Schmutz J."/>
            <person name="Tran D."/>
            <person name="Hathwaick L.T."/>
            <person name="Yim W.C."/>
            <person name="Jenkins J."/>
            <person name="Mckie-Krisberg Z.M."/>
            <person name="Prochnik S."/>
            <person name="Lindquist E."/>
            <person name="Dockter R.B."/>
            <person name="Adam C."/>
            <person name="Molina H."/>
            <person name="Bunkerborg J."/>
            <person name="Jin E."/>
            <person name="Buchheim M."/>
            <person name="Magnuson J."/>
        </authorList>
    </citation>
    <scope>NUCLEOTIDE SEQUENCE</scope>
    <source>
        <strain evidence="2">CCAP 19/18</strain>
    </source>
</reference>
<feature type="transmembrane region" description="Helical" evidence="1">
    <location>
        <begin position="35"/>
        <end position="52"/>
    </location>
</feature>
<keyword evidence="3" id="KW-1185">Reference proteome</keyword>
<keyword evidence="1" id="KW-1133">Transmembrane helix</keyword>
<keyword evidence="1" id="KW-0812">Transmembrane</keyword>
<gene>
    <name evidence="2" type="ORF">DUNSADRAFT_15655</name>
</gene>
<dbReference type="Proteomes" id="UP000815325">
    <property type="component" value="Unassembled WGS sequence"/>
</dbReference>
<organism evidence="2 3">
    <name type="scientific">Dunaliella salina</name>
    <name type="common">Green alga</name>
    <name type="synonym">Protococcus salinus</name>
    <dbReference type="NCBI Taxonomy" id="3046"/>
    <lineage>
        <taxon>Eukaryota</taxon>
        <taxon>Viridiplantae</taxon>
        <taxon>Chlorophyta</taxon>
        <taxon>core chlorophytes</taxon>
        <taxon>Chlorophyceae</taxon>
        <taxon>CS clade</taxon>
        <taxon>Chlamydomonadales</taxon>
        <taxon>Dunaliellaceae</taxon>
        <taxon>Dunaliella</taxon>
    </lineage>
</organism>
<keyword evidence="1" id="KW-0472">Membrane</keyword>
<proteinExistence type="predicted"/>